<dbReference type="AlphaFoldDB" id="K1WTS7"/>
<proteinExistence type="predicted"/>
<dbReference type="RefSeq" id="XP_007288047.1">
    <property type="nucleotide sequence ID" value="XM_007287985.1"/>
</dbReference>
<dbReference type="InParanoid" id="K1WTS7"/>
<dbReference type="OrthoDB" id="3473305at2759"/>
<gene>
    <name evidence="2" type="ORF">MBM_00158</name>
</gene>
<dbReference type="Pfam" id="PF20150">
    <property type="entry name" value="2EXR"/>
    <property type="match status" value="1"/>
</dbReference>
<feature type="domain" description="2EXR" evidence="1">
    <location>
        <begin position="59"/>
        <end position="148"/>
    </location>
</feature>
<accession>K1WTS7</accession>
<name>K1WTS7_MARBU</name>
<sequence length="294" mass="33694">MLPILPRRQYSSECLEQDVQHWIACDNTAYPRSKPRTATTPVNSTVQETQDKDEVLKSFALFRKLPIELQRLIFKAAILPRYVVPFENRPFGCTHMEEEILVTPCIPPLLHACRVSRDITLRSYDVVLPKSISPASGPVYFNPALDTLIGYCMWNSSSDGSTINTGISSALDVRRLPELIIKNVRRLAIGILSFNIIGEDEWLPRALQHQESEKIYSHLKRFEKLEVLYLIVNDCKLGGDSNHSRFVRRGTLPVLVETAPHFDHKLWTELIAKGKESHPDWKVPEIRDARLEWV</sequence>
<dbReference type="Proteomes" id="UP000006753">
    <property type="component" value="Unassembled WGS sequence"/>
</dbReference>
<dbReference type="GeneID" id="18756093"/>
<keyword evidence="3" id="KW-1185">Reference proteome</keyword>
<dbReference type="PANTHER" id="PTHR35910:SF6">
    <property type="entry name" value="2EXR DOMAIN-CONTAINING PROTEIN"/>
    <property type="match status" value="1"/>
</dbReference>
<reference evidence="2 3" key="1">
    <citation type="journal article" date="2012" name="BMC Genomics">
        <title>Sequencing the genome of Marssonina brunnea reveals fungus-poplar co-evolution.</title>
        <authorList>
            <person name="Zhu S."/>
            <person name="Cao Y.-Z."/>
            <person name="Jiang C."/>
            <person name="Tan B.-Y."/>
            <person name="Wang Z."/>
            <person name="Feng S."/>
            <person name="Zhang L."/>
            <person name="Su X.-H."/>
            <person name="Brejova B."/>
            <person name="Vinar T."/>
            <person name="Xu M."/>
            <person name="Wang M.-X."/>
            <person name="Zhang S.-G."/>
            <person name="Huang M.-R."/>
            <person name="Wu R."/>
            <person name="Zhou Y."/>
        </authorList>
    </citation>
    <scope>NUCLEOTIDE SEQUENCE [LARGE SCALE GENOMIC DNA]</scope>
    <source>
        <strain evidence="2 3">MB_m1</strain>
    </source>
</reference>
<protein>
    <recommendedName>
        <fullName evidence="1">2EXR domain-containing protein</fullName>
    </recommendedName>
</protein>
<organism evidence="2 3">
    <name type="scientific">Marssonina brunnea f. sp. multigermtubi (strain MB_m1)</name>
    <name type="common">Marssonina leaf spot fungus</name>
    <dbReference type="NCBI Taxonomy" id="1072389"/>
    <lineage>
        <taxon>Eukaryota</taxon>
        <taxon>Fungi</taxon>
        <taxon>Dikarya</taxon>
        <taxon>Ascomycota</taxon>
        <taxon>Pezizomycotina</taxon>
        <taxon>Leotiomycetes</taxon>
        <taxon>Helotiales</taxon>
        <taxon>Drepanopezizaceae</taxon>
        <taxon>Drepanopeziza</taxon>
    </lineage>
</organism>
<evidence type="ECO:0000313" key="2">
    <source>
        <dbReference type="EMBL" id="EKD21045.1"/>
    </source>
</evidence>
<evidence type="ECO:0000259" key="1">
    <source>
        <dbReference type="Pfam" id="PF20150"/>
    </source>
</evidence>
<dbReference type="HOGENOM" id="CLU_946891_0_0_1"/>
<dbReference type="KEGG" id="mbe:MBM_00158"/>
<dbReference type="EMBL" id="JH921428">
    <property type="protein sequence ID" value="EKD21045.1"/>
    <property type="molecule type" value="Genomic_DNA"/>
</dbReference>
<dbReference type="InterPro" id="IPR045518">
    <property type="entry name" value="2EXR"/>
</dbReference>
<dbReference type="PANTHER" id="PTHR35910">
    <property type="entry name" value="2EXR DOMAIN-CONTAINING PROTEIN"/>
    <property type="match status" value="1"/>
</dbReference>
<evidence type="ECO:0000313" key="3">
    <source>
        <dbReference type="Proteomes" id="UP000006753"/>
    </source>
</evidence>